<name>A0A101M5E2_PICGL</name>
<proteinExistence type="predicted"/>
<gene>
    <name evidence="1" type="ORF">ABT39_MTgene1248</name>
</gene>
<reference evidence="1" key="1">
    <citation type="journal article" date="2015" name="Genome Biol. Evol.">
        <title>Organellar Genomes of White Spruce (Picea glauca): Assembly and Annotation.</title>
        <authorList>
            <person name="Jackman S.D."/>
            <person name="Warren R.L."/>
            <person name="Gibb E.A."/>
            <person name="Vandervalk B.P."/>
            <person name="Mohamadi H."/>
            <person name="Chu J."/>
            <person name="Raymond A."/>
            <person name="Pleasance S."/>
            <person name="Coope R."/>
            <person name="Wildung M.R."/>
            <person name="Ritland C.E."/>
            <person name="Bousquet J."/>
            <person name="Jones S.J."/>
            <person name="Bohlmann J."/>
            <person name="Birol I."/>
        </authorList>
    </citation>
    <scope>NUCLEOTIDE SEQUENCE [LARGE SCALE GENOMIC DNA]</scope>
    <source>
        <tissue evidence="1">Flushing bud</tissue>
    </source>
</reference>
<dbReference type="AlphaFoldDB" id="A0A101M5E2"/>
<keyword evidence="1" id="KW-0496">Mitochondrion</keyword>
<accession>A0A101M5E2</accession>
<evidence type="ECO:0000313" key="1">
    <source>
        <dbReference type="EMBL" id="KUM51401.1"/>
    </source>
</evidence>
<protein>
    <submittedName>
        <fullName evidence="1">Uncharacterized protein</fullName>
    </submittedName>
</protein>
<sequence length="88" mass="9984">MNAWNLGRLHQLATLLYANLYARSANMAHTTLTIGFSSHYTPSHTYMKWAFIIPHWVGGGTSHSAEYNIHFGKDFFNAHNLVSLSVIY</sequence>
<comment type="caution">
    <text evidence="1">The sequence shown here is derived from an EMBL/GenBank/DDBJ whole genome shotgun (WGS) entry which is preliminary data.</text>
</comment>
<dbReference type="EMBL" id="LKAM01000001">
    <property type="protein sequence ID" value="KUM51401.1"/>
    <property type="molecule type" value="Genomic_DNA"/>
</dbReference>
<organism evidence="1">
    <name type="scientific">Picea glauca</name>
    <name type="common">White spruce</name>
    <name type="synonym">Pinus glauca</name>
    <dbReference type="NCBI Taxonomy" id="3330"/>
    <lineage>
        <taxon>Eukaryota</taxon>
        <taxon>Viridiplantae</taxon>
        <taxon>Streptophyta</taxon>
        <taxon>Embryophyta</taxon>
        <taxon>Tracheophyta</taxon>
        <taxon>Spermatophyta</taxon>
        <taxon>Pinopsida</taxon>
        <taxon>Pinidae</taxon>
        <taxon>Conifers I</taxon>
        <taxon>Pinales</taxon>
        <taxon>Pinaceae</taxon>
        <taxon>Picea</taxon>
    </lineage>
</organism>
<geneLocation type="mitochondrion" evidence="1"/>